<dbReference type="InterPro" id="IPR050654">
    <property type="entry name" value="AChE-related_enzymes"/>
</dbReference>
<name>A0A6A6I5D3_9PLEO</name>
<dbReference type="PANTHER" id="PTHR43918:SF4">
    <property type="entry name" value="CARBOXYLIC ESTER HYDROLASE"/>
    <property type="match status" value="1"/>
</dbReference>
<evidence type="ECO:0000256" key="1">
    <source>
        <dbReference type="ARBA" id="ARBA00005964"/>
    </source>
</evidence>
<evidence type="ECO:0000313" key="5">
    <source>
        <dbReference type="EMBL" id="KAF2245744.1"/>
    </source>
</evidence>
<dbReference type="AlphaFoldDB" id="A0A6A6I5D3"/>
<accession>A0A6A6I5D3</accession>
<feature type="domain" description="Carboxylesterase type B" evidence="4">
    <location>
        <begin position="26"/>
        <end position="493"/>
    </location>
</feature>
<dbReference type="RefSeq" id="XP_033680748.1">
    <property type="nucleotide sequence ID" value="XM_033836301.1"/>
</dbReference>
<reference evidence="5" key="1">
    <citation type="journal article" date="2020" name="Stud. Mycol.">
        <title>101 Dothideomycetes genomes: a test case for predicting lifestyles and emergence of pathogens.</title>
        <authorList>
            <person name="Haridas S."/>
            <person name="Albert R."/>
            <person name="Binder M."/>
            <person name="Bloem J."/>
            <person name="Labutti K."/>
            <person name="Salamov A."/>
            <person name="Andreopoulos B."/>
            <person name="Baker S."/>
            <person name="Barry K."/>
            <person name="Bills G."/>
            <person name="Bluhm B."/>
            <person name="Cannon C."/>
            <person name="Castanera R."/>
            <person name="Culley D."/>
            <person name="Daum C."/>
            <person name="Ezra D."/>
            <person name="Gonzalez J."/>
            <person name="Henrissat B."/>
            <person name="Kuo A."/>
            <person name="Liang C."/>
            <person name="Lipzen A."/>
            <person name="Lutzoni F."/>
            <person name="Magnuson J."/>
            <person name="Mondo S."/>
            <person name="Nolan M."/>
            <person name="Ohm R."/>
            <person name="Pangilinan J."/>
            <person name="Park H.-J."/>
            <person name="Ramirez L."/>
            <person name="Alfaro M."/>
            <person name="Sun H."/>
            <person name="Tritt A."/>
            <person name="Yoshinaga Y."/>
            <person name="Zwiers L.-H."/>
            <person name="Turgeon B."/>
            <person name="Goodwin S."/>
            <person name="Spatafora J."/>
            <person name="Crous P."/>
            <person name="Grigoriev I."/>
        </authorList>
    </citation>
    <scope>NUCLEOTIDE SEQUENCE</scope>
    <source>
        <strain evidence="5">CBS 122368</strain>
    </source>
</reference>
<comment type="similarity">
    <text evidence="1 3">Belongs to the type-B carboxylesterase/lipase family.</text>
</comment>
<dbReference type="GeneID" id="54589631"/>
<protein>
    <recommendedName>
        <fullName evidence="3">Carboxylic ester hydrolase</fullName>
        <ecNumber evidence="3">3.1.1.-</ecNumber>
    </recommendedName>
</protein>
<dbReference type="GO" id="GO:0052689">
    <property type="term" value="F:carboxylic ester hydrolase activity"/>
    <property type="evidence" value="ECO:0007669"/>
    <property type="project" value="TreeGrafter"/>
</dbReference>
<evidence type="ECO:0000256" key="2">
    <source>
        <dbReference type="ARBA" id="ARBA00022801"/>
    </source>
</evidence>
<feature type="chain" id="PRO_5025719466" description="Carboxylic ester hydrolase" evidence="3">
    <location>
        <begin position="22"/>
        <end position="555"/>
    </location>
</feature>
<dbReference type="EC" id="3.1.1.-" evidence="3"/>
<feature type="signal peptide" evidence="3">
    <location>
        <begin position="1"/>
        <end position="21"/>
    </location>
</feature>
<dbReference type="PANTHER" id="PTHR43918">
    <property type="entry name" value="ACETYLCHOLINESTERASE"/>
    <property type="match status" value="1"/>
</dbReference>
<proteinExistence type="inferred from homology"/>
<keyword evidence="2 3" id="KW-0378">Hydrolase</keyword>
<evidence type="ECO:0000259" key="4">
    <source>
        <dbReference type="Pfam" id="PF00135"/>
    </source>
</evidence>
<dbReference type="SUPFAM" id="SSF53474">
    <property type="entry name" value="alpha/beta-Hydrolases"/>
    <property type="match status" value="1"/>
</dbReference>
<dbReference type="InterPro" id="IPR002018">
    <property type="entry name" value="CarbesteraseB"/>
</dbReference>
<dbReference type="PROSITE" id="PS00122">
    <property type="entry name" value="CARBOXYLESTERASE_B_1"/>
    <property type="match status" value="1"/>
</dbReference>
<dbReference type="Pfam" id="PF00135">
    <property type="entry name" value="COesterase"/>
    <property type="match status" value="1"/>
</dbReference>
<dbReference type="InterPro" id="IPR029058">
    <property type="entry name" value="AB_hydrolase_fold"/>
</dbReference>
<dbReference type="EMBL" id="ML987200">
    <property type="protein sequence ID" value="KAF2245744.1"/>
    <property type="molecule type" value="Genomic_DNA"/>
</dbReference>
<dbReference type="InterPro" id="IPR019826">
    <property type="entry name" value="Carboxylesterase_B_AS"/>
</dbReference>
<keyword evidence="3" id="KW-0732">Signal</keyword>
<evidence type="ECO:0000313" key="6">
    <source>
        <dbReference type="Proteomes" id="UP000800094"/>
    </source>
</evidence>
<organism evidence="5 6">
    <name type="scientific">Trematosphaeria pertusa</name>
    <dbReference type="NCBI Taxonomy" id="390896"/>
    <lineage>
        <taxon>Eukaryota</taxon>
        <taxon>Fungi</taxon>
        <taxon>Dikarya</taxon>
        <taxon>Ascomycota</taxon>
        <taxon>Pezizomycotina</taxon>
        <taxon>Dothideomycetes</taxon>
        <taxon>Pleosporomycetidae</taxon>
        <taxon>Pleosporales</taxon>
        <taxon>Massarineae</taxon>
        <taxon>Trematosphaeriaceae</taxon>
        <taxon>Trematosphaeria</taxon>
    </lineage>
</organism>
<gene>
    <name evidence="5" type="ORF">BU26DRAFT_74676</name>
</gene>
<sequence length="555" mass="60321">MKSDVLLRAAITITLTPLSFALDPIVDLGYSTYRGLDVGDGTTQWLGMRYAAPPLGELRFAAPQDPLPTEGVLDATKFGNICLAKNPEDWSMKPNPRFTPGEDCLFLNVFAPSGAQEGGKLPVMFFIQGGGFGSNSNANYNASDLAREGNMVVVSINYRVGPYGFLQAKEVMEEGSLNNGIQDQIKALEWVRDYIEKFGGDPDHVVLDGDSAGATSIVLLLTSPKMKGAGLFVGAIAESASEPTLRTLSEGQEQYNCLLNATGCSPTSNHTSSLACLRSLNATKLQTTSCWFNPHLDDDLIPQTTMEAFEKGDYLKVPTIFGSTVDEGTKNAPQTVATLGDYHAFLLNQCSSLSNQSLQVLDQMYVLNQSGPEFPNSGKLWRQASNAIGDFRAHCVDNFYQSLIAKDGGRTWTYRYGVKDPGLEAQGFGAYHTIELYAVWGPNNTDGNPPKSYLPGKTNEGIVSLVRAYWASFVRHLDPNVGRAEGAPRWEDRGLEGERMFIGGGNATRMERIDSGEEGRCGVLEPMLRGLERGCPAGVEVEMEFHVRGSARARC</sequence>
<keyword evidence="6" id="KW-1185">Reference proteome</keyword>
<dbReference type="PROSITE" id="PS00941">
    <property type="entry name" value="CARBOXYLESTERASE_B_2"/>
    <property type="match status" value="1"/>
</dbReference>
<evidence type="ECO:0000256" key="3">
    <source>
        <dbReference type="RuleBase" id="RU361235"/>
    </source>
</evidence>
<dbReference type="Gene3D" id="3.40.50.1820">
    <property type="entry name" value="alpha/beta hydrolase"/>
    <property type="match status" value="1"/>
</dbReference>
<dbReference type="Proteomes" id="UP000800094">
    <property type="component" value="Unassembled WGS sequence"/>
</dbReference>
<dbReference type="InterPro" id="IPR019819">
    <property type="entry name" value="Carboxylesterase_B_CS"/>
</dbReference>
<dbReference type="OrthoDB" id="408631at2759"/>